<evidence type="ECO:0000313" key="3">
    <source>
        <dbReference type="Proteomes" id="UP000235392"/>
    </source>
</evidence>
<dbReference type="Proteomes" id="UP000235392">
    <property type="component" value="Unassembled WGS sequence"/>
</dbReference>
<evidence type="ECO:0000256" key="1">
    <source>
        <dbReference type="SAM" id="MobiDB-lite"/>
    </source>
</evidence>
<name>A0A2N5UH75_9BASI</name>
<dbReference type="AlphaFoldDB" id="A0A2N5UH75"/>
<gene>
    <name evidence="2" type="ORF">PCASD_21574</name>
</gene>
<dbReference type="EMBL" id="PGCI01000149">
    <property type="protein sequence ID" value="PLW37088.1"/>
    <property type="molecule type" value="Genomic_DNA"/>
</dbReference>
<feature type="region of interest" description="Disordered" evidence="1">
    <location>
        <begin position="1"/>
        <end position="72"/>
    </location>
</feature>
<organism evidence="2 3">
    <name type="scientific">Puccinia coronata f. sp. avenae</name>
    <dbReference type="NCBI Taxonomy" id="200324"/>
    <lineage>
        <taxon>Eukaryota</taxon>
        <taxon>Fungi</taxon>
        <taxon>Dikarya</taxon>
        <taxon>Basidiomycota</taxon>
        <taxon>Pucciniomycotina</taxon>
        <taxon>Pucciniomycetes</taxon>
        <taxon>Pucciniales</taxon>
        <taxon>Pucciniaceae</taxon>
        <taxon>Puccinia</taxon>
    </lineage>
</organism>
<evidence type="ECO:0000313" key="2">
    <source>
        <dbReference type="EMBL" id="PLW37088.1"/>
    </source>
</evidence>
<reference evidence="2 3" key="1">
    <citation type="submission" date="2017-11" db="EMBL/GenBank/DDBJ databases">
        <title>De novo assembly and phasing of dikaryotic genomes from two isolates of Puccinia coronata f. sp. avenae, the causal agent of oat crown rust.</title>
        <authorList>
            <person name="Miller M.E."/>
            <person name="Zhang Y."/>
            <person name="Omidvar V."/>
            <person name="Sperschneider J."/>
            <person name="Schwessinger B."/>
            <person name="Raley C."/>
            <person name="Palmer J.M."/>
            <person name="Garnica D."/>
            <person name="Upadhyaya N."/>
            <person name="Rathjen J."/>
            <person name="Taylor J.M."/>
            <person name="Park R.F."/>
            <person name="Dodds P.N."/>
            <person name="Hirsch C.D."/>
            <person name="Kianian S.F."/>
            <person name="Figueroa M."/>
        </authorList>
    </citation>
    <scope>NUCLEOTIDE SEQUENCE [LARGE SCALE GENOMIC DNA]</scope>
    <source>
        <strain evidence="2">12SD80</strain>
    </source>
</reference>
<feature type="compositionally biased region" description="Polar residues" evidence="1">
    <location>
        <begin position="39"/>
        <end position="51"/>
    </location>
</feature>
<comment type="caution">
    <text evidence="2">The sequence shown here is derived from an EMBL/GenBank/DDBJ whole genome shotgun (WGS) entry which is preliminary data.</text>
</comment>
<accession>A0A2N5UH75</accession>
<proteinExistence type="predicted"/>
<protein>
    <submittedName>
        <fullName evidence="2">Uncharacterized protein</fullName>
    </submittedName>
</protein>
<sequence length="72" mass="7919">MSTDFAHALPMLSQRGNTSGGNTPFYARPSAGEHHHRSTTPQDWSGGNTSLYARPSAGEQHHWSIAPQDFLR</sequence>